<accession>A0A6J6MSM8</accession>
<sequence>MLDVPTRAREALELSLRTRDGVPLGTLDVEALEGLVEVVGERIVLTRQGRLLGNEVSLRLTP</sequence>
<organism evidence="1">
    <name type="scientific">freshwater metagenome</name>
    <dbReference type="NCBI Taxonomy" id="449393"/>
    <lineage>
        <taxon>unclassified sequences</taxon>
        <taxon>metagenomes</taxon>
        <taxon>ecological metagenomes</taxon>
    </lineage>
</organism>
<proteinExistence type="predicted"/>
<evidence type="ECO:0000313" key="1">
    <source>
        <dbReference type="EMBL" id="CAB4677240.1"/>
    </source>
</evidence>
<protein>
    <submittedName>
        <fullName evidence="1">Unannotated protein</fullName>
    </submittedName>
</protein>
<reference evidence="1" key="1">
    <citation type="submission" date="2020-05" db="EMBL/GenBank/DDBJ databases">
        <authorList>
            <person name="Chiriac C."/>
            <person name="Salcher M."/>
            <person name="Ghai R."/>
            <person name="Kavagutti S V."/>
        </authorList>
    </citation>
    <scope>NUCLEOTIDE SEQUENCE</scope>
</reference>
<dbReference type="EMBL" id="CAEZXA010000075">
    <property type="protein sequence ID" value="CAB4677240.1"/>
    <property type="molecule type" value="Genomic_DNA"/>
</dbReference>
<gene>
    <name evidence="1" type="ORF">UFOPK2334_00920</name>
</gene>
<name>A0A6J6MSM8_9ZZZZ</name>
<dbReference type="AlphaFoldDB" id="A0A6J6MSM8"/>